<dbReference type="GO" id="GO:0034719">
    <property type="term" value="C:SMN-Sm protein complex"/>
    <property type="evidence" value="ECO:0007669"/>
    <property type="project" value="InterPro"/>
</dbReference>
<organism evidence="2 3">
    <name type="scientific">Tachysurus vachellii</name>
    <name type="common">Darkbarbel catfish</name>
    <name type="synonym">Pelteobagrus vachellii</name>
    <dbReference type="NCBI Taxonomy" id="175792"/>
    <lineage>
        <taxon>Eukaryota</taxon>
        <taxon>Metazoa</taxon>
        <taxon>Chordata</taxon>
        <taxon>Craniata</taxon>
        <taxon>Vertebrata</taxon>
        <taxon>Euteleostomi</taxon>
        <taxon>Actinopterygii</taxon>
        <taxon>Neopterygii</taxon>
        <taxon>Teleostei</taxon>
        <taxon>Ostariophysi</taxon>
        <taxon>Siluriformes</taxon>
        <taxon>Bagridae</taxon>
        <taxon>Tachysurus</taxon>
    </lineage>
</organism>
<evidence type="ECO:0000313" key="2">
    <source>
        <dbReference type="EMBL" id="KAK2848469.1"/>
    </source>
</evidence>
<protein>
    <recommendedName>
        <fullName evidence="4">Gem-associated protein 7</fullName>
    </recommendedName>
</protein>
<evidence type="ECO:0000313" key="3">
    <source>
        <dbReference type="Proteomes" id="UP001187315"/>
    </source>
</evidence>
<name>A0AA88MZL0_TACVA</name>
<dbReference type="InterPro" id="IPR020338">
    <property type="entry name" value="SMN_gemin7"/>
</dbReference>
<gene>
    <name evidence="2" type="ORF">Q7C36_010151</name>
</gene>
<dbReference type="EMBL" id="JAVHJS010000009">
    <property type="protein sequence ID" value="KAK2848469.1"/>
    <property type="molecule type" value="Genomic_DNA"/>
</dbReference>
<evidence type="ECO:0008006" key="4">
    <source>
        <dbReference type="Google" id="ProtNLM"/>
    </source>
</evidence>
<dbReference type="PANTHER" id="PTHR14679:SF1">
    <property type="entry name" value="GEM-ASSOCIATED PROTEIN 7"/>
    <property type="match status" value="1"/>
</dbReference>
<dbReference type="Proteomes" id="UP001187315">
    <property type="component" value="Unassembled WGS sequence"/>
</dbReference>
<dbReference type="Gene3D" id="2.30.30.100">
    <property type="match status" value="1"/>
</dbReference>
<feature type="coiled-coil region" evidence="1">
    <location>
        <begin position="2"/>
        <end position="29"/>
    </location>
</feature>
<sequence length="184" mass="21610">MRRNEEQMKMEQEEECVLLELELSKTKRRRHIGRFRFWTVCEPRECVIEIKPERMEMKNPVNVLRLPRGPDLHGRGFDPSSPRYVALCPSSISASSASCTNLKNMEEEQRIRSELRERFLRTLIAMTDKQVHFRMYEKVEVQAKFGSSDIDILNFQVSDLQTPLGVQKEALLRCQDVISFSFNL</sequence>
<keyword evidence="1" id="KW-0175">Coiled coil</keyword>
<evidence type="ECO:0000256" key="1">
    <source>
        <dbReference type="SAM" id="Coils"/>
    </source>
</evidence>
<proteinExistence type="predicted"/>
<dbReference type="CDD" id="cd11677">
    <property type="entry name" value="Gemin7"/>
    <property type="match status" value="1"/>
</dbReference>
<dbReference type="PANTHER" id="PTHR14679">
    <property type="entry name" value="GEM-ASSOCIATED PROTEIN 7"/>
    <property type="match status" value="1"/>
</dbReference>
<accession>A0AA88MZL0</accession>
<comment type="caution">
    <text evidence="2">The sequence shown here is derived from an EMBL/GenBank/DDBJ whole genome shotgun (WGS) entry which is preliminary data.</text>
</comment>
<dbReference type="GO" id="GO:0000387">
    <property type="term" value="P:spliceosomal snRNP assembly"/>
    <property type="evidence" value="ECO:0007669"/>
    <property type="project" value="TreeGrafter"/>
</dbReference>
<keyword evidence="3" id="KW-1185">Reference proteome</keyword>
<dbReference type="AlphaFoldDB" id="A0AA88MZL0"/>
<dbReference type="Pfam" id="PF11095">
    <property type="entry name" value="Gemin7"/>
    <property type="match status" value="1"/>
</dbReference>
<reference evidence="2" key="1">
    <citation type="submission" date="2023-08" db="EMBL/GenBank/DDBJ databases">
        <title>Pelteobagrus vachellii genome.</title>
        <authorList>
            <person name="Liu H."/>
        </authorList>
    </citation>
    <scope>NUCLEOTIDE SEQUENCE</scope>
    <source>
        <strain evidence="2">PRFRI_2022a</strain>
        <tissue evidence="2">Muscle</tissue>
    </source>
</reference>